<accession>A0A8S0FH94</accession>
<feature type="transmembrane region" description="Helical" evidence="10">
    <location>
        <begin position="123"/>
        <end position="145"/>
    </location>
</feature>
<feature type="transmembrane region" description="Helical" evidence="10">
    <location>
        <begin position="440"/>
        <end position="460"/>
    </location>
</feature>
<feature type="transmembrane region" description="Helical" evidence="10">
    <location>
        <begin position="538"/>
        <end position="556"/>
    </location>
</feature>
<keyword evidence="5 10" id="KW-1133">Transmembrane helix</keyword>
<evidence type="ECO:0000313" key="11">
    <source>
        <dbReference type="EMBL" id="BBU79623.1"/>
    </source>
</evidence>
<evidence type="ECO:0000256" key="10">
    <source>
        <dbReference type="SAM" id="Phobius"/>
    </source>
</evidence>
<organism evidence="11 12">
    <name type="scientific">Escherichia coli</name>
    <dbReference type="NCBI Taxonomy" id="562"/>
    <lineage>
        <taxon>Bacteria</taxon>
        <taxon>Pseudomonadati</taxon>
        <taxon>Pseudomonadota</taxon>
        <taxon>Gammaproteobacteria</taxon>
        <taxon>Enterobacterales</taxon>
        <taxon>Enterobacteriaceae</taxon>
        <taxon>Escherichia</taxon>
    </lineage>
</organism>
<dbReference type="Gene3D" id="1.20.1730.10">
    <property type="entry name" value="Sodium/glucose cotransporter"/>
    <property type="match status" value="1"/>
</dbReference>
<feature type="transmembrane region" description="Helical" evidence="10">
    <location>
        <begin position="34"/>
        <end position="53"/>
    </location>
</feature>
<dbReference type="FunFam" id="1.20.1730.10:FF:000017">
    <property type="entry name" value="Solute:sodium symporter family transporter"/>
    <property type="match status" value="1"/>
</dbReference>
<evidence type="ECO:0000256" key="9">
    <source>
        <dbReference type="RuleBase" id="RU362091"/>
    </source>
</evidence>
<dbReference type="PROSITE" id="PS50283">
    <property type="entry name" value="NA_SOLUT_SYMP_3"/>
    <property type="match status" value="1"/>
</dbReference>
<keyword evidence="6" id="KW-0915">Sodium</keyword>
<feature type="transmembrane region" description="Helical" evidence="10">
    <location>
        <begin position="513"/>
        <end position="532"/>
    </location>
</feature>
<evidence type="ECO:0000256" key="2">
    <source>
        <dbReference type="ARBA" id="ARBA00006434"/>
    </source>
</evidence>
<dbReference type="InterPro" id="IPR018212">
    <property type="entry name" value="Na/solute_symporter_CS"/>
</dbReference>
<dbReference type="PROSITE" id="PS00456">
    <property type="entry name" value="NA_SOLUT_SYMP_1"/>
    <property type="match status" value="1"/>
</dbReference>
<evidence type="ECO:0000256" key="7">
    <source>
        <dbReference type="ARBA" id="ARBA00023136"/>
    </source>
</evidence>
<evidence type="ECO:0000256" key="1">
    <source>
        <dbReference type="ARBA" id="ARBA00004141"/>
    </source>
</evidence>
<feature type="transmembrane region" description="Helical" evidence="10">
    <location>
        <begin position="6"/>
        <end position="22"/>
    </location>
</feature>
<keyword evidence="7 10" id="KW-0472">Membrane</keyword>
<dbReference type="NCBIfam" id="TIGR00813">
    <property type="entry name" value="sss"/>
    <property type="match status" value="1"/>
</dbReference>
<dbReference type="AlphaFoldDB" id="A0A8S0FH94"/>
<dbReference type="EMBL" id="AP022360">
    <property type="protein sequence ID" value="BBU79623.1"/>
    <property type="molecule type" value="Genomic_DNA"/>
</dbReference>
<dbReference type="GO" id="GO:0005886">
    <property type="term" value="C:plasma membrane"/>
    <property type="evidence" value="ECO:0007669"/>
    <property type="project" value="TreeGrafter"/>
</dbReference>
<evidence type="ECO:0000256" key="6">
    <source>
        <dbReference type="ARBA" id="ARBA00023053"/>
    </source>
</evidence>
<dbReference type="Pfam" id="PF00474">
    <property type="entry name" value="SSF"/>
    <property type="match status" value="1"/>
</dbReference>
<feature type="transmembrane region" description="Helical" evidence="10">
    <location>
        <begin position="196"/>
        <end position="216"/>
    </location>
</feature>
<dbReference type="CDD" id="cd10328">
    <property type="entry name" value="SLC5sbd_YidK"/>
    <property type="match status" value="1"/>
</dbReference>
<sequence length="577" mass="62648">MNSLQILSFVGFTLLVAVITWWKVRKTDTGSQQGYFLAGRSLKAPVIAASLMLTNLSTEQLVGLSGQAYKSGMSVMGWEVTSAVTLIFLALIFLPRYLKRGIATIPVLSPNFLEERYDKTTRIIIDFCFLIATGVCFLPIVLYSGALALNSLFHVGESLQLSDGAAIWLLVILLGLAGILYAVIGGLRAMAVADSINGIGLVIGGLMVPVFGLIAMGKGSFMQGIEQLTTVHAEKLNSVGGPTDPLPIGAAFTGLILVNTFYWCTNQGIVQHCTLASKSLAEGQKGALLTAVLKMLDPLVLVLPGLIAFHLYQDLPKADMAYPTLVNNVLPVPLVGFFGAVLFGAVISTFNGFLNSASTLFSMGIYRRIINQNAEPQQLVTVGRKFGFFIAIVSVMVAPWIANAPQGLYSWMKQLNGIYNVPLVTIIIMGFFFPRMVPALAAKVAMGIGIISYITINYLVKFDFHFLYVLACTFCINVVVMLVIGFIKPRATPFTFKDAFAVDMKPWKNVKTASIGILFAMIGVYAGLAEFGGYGTRWLAMISYFIAAVVIVYLIFDSWRHRHDPAVTFTPDAKDSL</sequence>
<feature type="transmembrane region" description="Helical" evidence="10">
    <location>
        <begin position="414"/>
        <end position="433"/>
    </location>
</feature>
<reference evidence="11 12" key="1">
    <citation type="submission" date="2020-01" db="EMBL/GenBank/DDBJ databases">
        <title>Dynamics of blaIMP-6 dissemination in carbapenem resistant Enterobacteriacea isolated from regional surveillance in Osaka, Japan.</title>
        <authorList>
            <person name="Abe R."/>
            <person name="Akeda Y."/>
            <person name="Sugawara Y."/>
            <person name="Yamamoto N."/>
            <person name="Tomono K."/>
            <person name="Takeuchi D."/>
            <person name="Kawahara R."/>
            <person name="Hamada S."/>
        </authorList>
    </citation>
    <scope>NUCLEOTIDE SEQUENCE [LARGE SCALE GENOMIC DNA]</scope>
    <source>
        <strain evidence="11 12">E300</strain>
    </source>
</reference>
<feature type="transmembrane region" description="Helical" evidence="10">
    <location>
        <begin position="165"/>
        <end position="184"/>
    </location>
</feature>
<keyword evidence="8" id="KW-0406">Ion transport</keyword>
<dbReference type="InterPro" id="IPR001734">
    <property type="entry name" value="Na/solute_symporter"/>
</dbReference>
<evidence type="ECO:0000256" key="4">
    <source>
        <dbReference type="ARBA" id="ARBA00022847"/>
    </source>
</evidence>
<gene>
    <name evidence="11" type="ORF">EIMP300_10230</name>
</gene>
<dbReference type="InterPro" id="IPR038377">
    <property type="entry name" value="Na/Glc_symporter_sf"/>
</dbReference>
<evidence type="ECO:0000256" key="3">
    <source>
        <dbReference type="ARBA" id="ARBA00022692"/>
    </source>
</evidence>
<dbReference type="Proteomes" id="UP000467488">
    <property type="component" value="Chromosome"/>
</dbReference>
<protein>
    <submittedName>
        <fullName evidence="11">Solute:sodium symporter family transporter</fullName>
    </submittedName>
</protein>
<evidence type="ECO:0000256" key="8">
    <source>
        <dbReference type="ARBA" id="ARBA00023201"/>
    </source>
</evidence>
<feature type="transmembrane region" description="Helical" evidence="10">
    <location>
        <begin position="332"/>
        <end position="354"/>
    </location>
</feature>
<feature type="transmembrane region" description="Helical" evidence="10">
    <location>
        <begin position="246"/>
        <end position="265"/>
    </location>
</feature>
<name>A0A8S0FH94_ECOLX</name>
<evidence type="ECO:0000313" key="12">
    <source>
        <dbReference type="Proteomes" id="UP000467488"/>
    </source>
</evidence>
<evidence type="ECO:0000256" key="5">
    <source>
        <dbReference type="ARBA" id="ARBA00022989"/>
    </source>
</evidence>
<comment type="subcellular location">
    <subcellularLocation>
        <location evidence="1">Membrane</location>
        <topology evidence="1">Multi-pass membrane protein</topology>
    </subcellularLocation>
</comment>
<proteinExistence type="inferred from homology"/>
<dbReference type="PANTHER" id="PTHR11819">
    <property type="entry name" value="SOLUTE CARRIER FAMILY 5"/>
    <property type="match status" value="1"/>
</dbReference>
<comment type="similarity">
    <text evidence="2 9">Belongs to the sodium:solute symporter (SSF) (TC 2.A.21) family.</text>
</comment>
<keyword evidence="3 10" id="KW-0812">Transmembrane</keyword>
<keyword evidence="4" id="KW-0813">Transport</keyword>
<keyword evidence="8" id="KW-0739">Sodium transport</keyword>
<dbReference type="NCBIfam" id="NF007790">
    <property type="entry name" value="PRK10484.1"/>
    <property type="match status" value="1"/>
</dbReference>
<dbReference type="PANTHER" id="PTHR11819:SF195">
    <property type="entry name" value="SODIUM_GLUCOSE COTRANSPORTER 4"/>
    <property type="match status" value="1"/>
</dbReference>
<feature type="transmembrane region" description="Helical" evidence="10">
    <location>
        <begin position="466"/>
        <end position="487"/>
    </location>
</feature>
<feature type="transmembrane region" description="Helical" evidence="10">
    <location>
        <begin position="73"/>
        <end position="94"/>
    </location>
</feature>
<keyword evidence="4" id="KW-0769">Symport</keyword>
<feature type="transmembrane region" description="Helical" evidence="10">
    <location>
        <begin position="386"/>
        <end position="402"/>
    </location>
</feature>
<feature type="transmembrane region" description="Helical" evidence="10">
    <location>
        <begin position="286"/>
        <end position="312"/>
    </location>
</feature>
<dbReference type="GO" id="GO:0005412">
    <property type="term" value="F:D-glucose:sodium symporter activity"/>
    <property type="evidence" value="ECO:0007669"/>
    <property type="project" value="TreeGrafter"/>
</dbReference>